<sequence>MSKLLNPEEMTSRDYYFDSYAHFGIHESQRASFHVRTAVKSQRASFHVRTAVNASEVEVMTAIAGRCMVMSLPPWSDQDPYFSIHPEPCWPFGSLFPSLTKCSHSGERHCRPAD</sequence>
<dbReference type="Proteomes" id="UP001266305">
    <property type="component" value="Unassembled WGS sequence"/>
</dbReference>
<proteinExistence type="predicted"/>
<name>A0ABQ9UWE2_SAGOE</name>
<organism evidence="1 2">
    <name type="scientific">Saguinus oedipus</name>
    <name type="common">Cotton-top tamarin</name>
    <name type="synonym">Oedipomidas oedipus</name>
    <dbReference type="NCBI Taxonomy" id="9490"/>
    <lineage>
        <taxon>Eukaryota</taxon>
        <taxon>Metazoa</taxon>
        <taxon>Chordata</taxon>
        <taxon>Craniata</taxon>
        <taxon>Vertebrata</taxon>
        <taxon>Euteleostomi</taxon>
        <taxon>Mammalia</taxon>
        <taxon>Eutheria</taxon>
        <taxon>Euarchontoglires</taxon>
        <taxon>Primates</taxon>
        <taxon>Haplorrhini</taxon>
        <taxon>Platyrrhini</taxon>
        <taxon>Cebidae</taxon>
        <taxon>Callitrichinae</taxon>
        <taxon>Saguinus</taxon>
    </lineage>
</organism>
<keyword evidence="2" id="KW-1185">Reference proteome</keyword>
<dbReference type="EMBL" id="JASSZA010000009">
    <property type="protein sequence ID" value="KAK2101448.1"/>
    <property type="molecule type" value="Genomic_DNA"/>
</dbReference>
<protein>
    <submittedName>
        <fullName evidence="1">Uncharacterized protein</fullName>
    </submittedName>
</protein>
<reference evidence="1 2" key="1">
    <citation type="submission" date="2023-05" db="EMBL/GenBank/DDBJ databases">
        <title>B98-5 Cell Line De Novo Hybrid Assembly: An Optical Mapping Approach.</title>
        <authorList>
            <person name="Kananen K."/>
            <person name="Auerbach J.A."/>
            <person name="Kautto E."/>
            <person name="Blachly J.S."/>
        </authorList>
    </citation>
    <scope>NUCLEOTIDE SEQUENCE [LARGE SCALE GENOMIC DNA]</scope>
    <source>
        <strain evidence="1">B95-8</strain>
        <tissue evidence="1">Cell line</tissue>
    </source>
</reference>
<evidence type="ECO:0000313" key="2">
    <source>
        <dbReference type="Proteomes" id="UP001266305"/>
    </source>
</evidence>
<accession>A0ABQ9UWE2</accession>
<evidence type="ECO:0000313" key="1">
    <source>
        <dbReference type="EMBL" id="KAK2101448.1"/>
    </source>
</evidence>
<comment type="caution">
    <text evidence="1">The sequence shown here is derived from an EMBL/GenBank/DDBJ whole genome shotgun (WGS) entry which is preliminary data.</text>
</comment>
<gene>
    <name evidence="1" type="ORF">P7K49_019114</name>
</gene>